<dbReference type="Proteomes" id="UP000705283">
    <property type="component" value="Unassembled WGS sequence"/>
</dbReference>
<dbReference type="SUPFAM" id="SSF55729">
    <property type="entry name" value="Acyl-CoA N-acyltransferases (Nat)"/>
    <property type="match status" value="1"/>
</dbReference>
<evidence type="ECO:0000259" key="1">
    <source>
        <dbReference type="PROSITE" id="PS51186"/>
    </source>
</evidence>
<dbReference type="RefSeq" id="WP_055776485.1">
    <property type="nucleotide sequence ID" value="NZ_CBCSCF010000002.1"/>
</dbReference>
<gene>
    <name evidence="3" type="ORF">BS639_14650</name>
    <name evidence="2" type="ORF">ITX54_00260</name>
</gene>
<reference evidence="3 4" key="2">
    <citation type="journal article" date="2017" name="Int. J. Syst. Evol. Microbiol.">
        <title>Rouxiella badensis sp. nov. and Rouxiella silvae sp. nov. isolated from peat bog soil in Germany and emendation of the genus description.</title>
        <authorList>
            <person name="Le Fleche-Mateos A."/>
            <person name="Kugler J.H."/>
            <person name="Hansen S.H."/>
            <person name="Syldatk C."/>
            <person name="Hausmann R."/>
            <person name="Lomprez F."/>
            <person name="Vandenbogaert M."/>
            <person name="Manuguerra J.C."/>
            <person name="Grimont P.A."/>
        </authorList>
    </citation>
    <scope>NUCLEOTIDE SEQUENCE [LARGE SCALE GENOMIC DNA]</scope>
    <source>
        <strain evidence="3 4">213</strain>
    </source>
</reference>
<reference evidence="3" key="1">
    <citation type="submission" date="2016-12" db="EMBL/GenBank/DDBJ databases">
        <authorList>
            <person name="Le Fleche-Mateos A."/>
        </authorList>
    </citation>
    <scope>NUCLEOTIDE SEQUENCE</scope>
    <source>
        <strain evidence="3">213</strain>
    </source>
</reference>
<dbReference type="Pfam" id="PF00583">
    <property type="entry name" value="Acetyltransf_1"/>
    <property type="match status" value="1"/>
</dbReference>
<proteinExistence type="predicted"/>
<dbReference type="EMBL" id="JADMKS010000001">
    <property type="protein sequence ID" value="MBF6635104.1"/>
    <property type="molecule type" value="Genomic_DNA"/>
</dbReference>
<reference evidence="2" key="4">
    <citation type="submission" date="2022-09" db="EMBL/GenBank/DDBJ databases">
        <title>Rouxiella aceris sp. nov., isolated from tree sap and emended description of the genus Rhouxiella.</title>
        <authorList>
            <person name="Kim I.S."/>
        </authorList>
    </citation>
    <scope>NUCLEOTIDE SEQUENCE</scope>
    <source>
        <strain evidence="2">SAP-2</strain>
    </source>
</reference>
<reference evidence="2" key="3">
    <citation type="submission" date="2020-11" db="EMBL/GenBank/DDBJ databases">
        <authorList>
            <person name="Lee S.D."/>
        </authorList>
    </citation>
    <scope>NUCLEOTIDE SEQUENCE</scope>
    <source>
        <strain evidence="2">SAP-2</strain>
    </source>
</reference>
<evidence type="ECO:0000313" key="2">
    <source>
        <dbReference type="EMBL" id="MBF6635104.1"/>
    </source>
</evidence>
<evidence type="ECO:0000313" key="5">
    <source>
        <dbReference type="Proteomes" id="UP000705283"/>
    </source>
</evidence>
<keyword evidence="4" id="KW-1185">Reference proteome</keyword>
<dbReference type="CDD" id="cd04301">
    <property type="entry name" value="NAT_SF"/>
    <property type="match status" value="1"/>
</dbReference>
<dbReference type="InterPro" id="IPR000182">
    <property type="entry name" value="GNAT_dom"/>
</dbReference>
<name>A0AA40WYV6_9GAMM</name>
<organism evidence="2 5">
    <name type="scientific">Rouxiella silvae</name>
    <dbReference type="NCBI Taxonomy" id="1646373"/>
    <lineage>
        <taxon>Bacteria</taxon>
        <taxon>Pseudomonadati</taxon>
        <taxon>Pseudomonadota</taxon>
        <taxon>Gammaproteobacteria</taxon>
        <taxon>Enterobacterales</taxon>
        <taxon>Yersiniaceae</taxon>
        <taxon>Rouxiella</taxon>
    </lineage>
</organism>
<accession>A0AA40WYV6</accession>
<dbReference type="EMBL" id="MRWD01000034">
    <property type="protein sequence ID" value="ORJ20549.1"/>
    <property type="molecule type" value="Genomic_DNA"/>
</dbReference>
<evidence type="ECO:0000313" key="3">
    <source>
        <dbReference type="EMBL" id="ORJ20549.1"/>
    </source>
</evidence>
<dbReference type="Gene3D" id="3.40.630.30">
    <property type="match status" value="1"/>
</dbReference>
<dbReference type="GO" id="GO:0016747">
    <property type="term" value="F:acyltransferase activity, transferring groups other than amino-acyl groups"/>
    <property type="evidence" value="ECO:0007669"/>
    <property type="project" value="InterPro"/>
</dbReference>
<feature type="domain" description="N-acetyltransferase" evidence="1">
    <location>
        <begin position="1"/>
        <end position="142"/>
    </location>
</feature>
<sequence>MDKYQLQMTDVVDDEIKKVIGDGLDRFNVDTAGIQDRQSLAIVVKDPETGKVLGGMLGRSSLGLLFVELFYLPSELRGSGLGSKILRQFEQEGAKRGCTAAVLYTLSFQAPDFYTKHGWQRFGEVPCLPTGSSRVFMSKALLPQ</sequence>
<protein>
    <submittedName>
        <fullName evidence="2">GNAT family N-acetyltransferase</fullName>
    </submittedName>
</protein>
<dbReference type="Proteomes" id="UP000192722">
    <property type="component" value="Unassembled WGS sequence"/>
</dbReference>
<dbReference type="InterPro" id="IPR016181">
    <property type="entry name" value="Acyl_CoA_acyltransferase"/>
</dbReference>
<evidence type="ECO:0000313" key="4">
    <source>
        <dbReference type="Proteomes" id="UP000192722"/>
    </source>
</evidence>
<dbReference type="AlphaFoldDB" id="A0AA40WYV6"/>
<dbReference type="PROSITE" id="PS51186">
    <property type="entry name" value="GNAT"/>
    <property type="match status" value="1"/>
</dbReference>
<comment type="caution">
    <text evidence="2">The sequence shown here is derived from an EMBL/GenBank/DDBJ whole genome shotgun (WGS) entry which is preliminary data.</text>
</comment>